<dbReference type="GO" id="GO:0044780">
    <property type="term" value="P:bacterial-type flagellum assembly"/>
    <property type="evidence" value="ECO:0007669"/>
    <property type="project" value="InterPro"/>
</dbReference>
<feature type="domain" description="Flagellar hook-associated protein FlgK helical" evidence="11">
    <location>
        <begin position="94"/>
        <end position="322"/>
    </location>
</feature>
<dbReference type="EMBL" id="CP000089">
    <property type="protein sequence ID" value="AAZ45514.1"/>
    <property type="molecule type" value="Genomic_DNA"/>
</dbReference>
<dbReference type="PANTHER" id="PTHR30033:SF1">
    <property type="entry name" value="FLAGELLAR HOOK-ASSOCIATED PROTEIN 1"/>
    <property type="match status" value="1"/>
</dbReference>
<evidence type="ECO:0000313" key="12">
    <source>
        <dbReference type="EMBL" id="AAZ45514.1"/>
    </source>
</evidence>
<accession>Q47I17</accession>
<protein>
    <recommendedName>
        <fullName evidence="4">Flagellar hook-associated protein 1</fullName>
    </recommendedName>
</protein>
<evidence type="ECO:0000256" key="3">
    <source>
        <dbReference type="ARBA" id="ARBA00009677"/>
    </source>
</evidence>
<name>Q47I17_DECAR</name>
<dbReference type="InterPro" id="IPR002371">
    <property type="entry name" value="FlgK"/>
</dbReference>
<dbReference type="STRING" id="159087.Daro_0758"/>
<evidence type="ECO:0000259" key="10">
    <source>
        <dbReference type="Pfam" id="PF21159"/>
    </source>
</evidence>
<feature type="domain" description="Flagellar basal body rod protein N-terminal" evidence="7">
    <location>
        <begin position="7"/>
        <end position="35"/>
    </location>
</feature>
<keyword evidence="5" id="KW-0964">Secreted</keyword>
<dbReference type="Pfam" id="PF22638">
    <property type="entry name" value="FlgK_D1"/>
    <property type="match status" value="1"/>
</dbReference>
<evidence type="ECO:0000256" key="4">
    <source>
        <dbReference type="ARBA" id="ARBA00016244"/>
    </source>
</evidence>
<dbReference type="InterPro" id="IPR001444">
    <property type="entry name" value="Flag_bb_rod_N"/>
</dbReference>
<dbReference type="eggNOG" id="COG1256">
    <property type="taxonomic scope" value="Bacteria"/>
</dbReference>
<evidence type="ECO:0000259" key="11">
    <source>
        <dbReference type="Pfam" id="PF22638"/>
    </source>
</evidence>
<organism evidence="12">
    <name type="scientific">Dechloromonas aromatica (strain RCB)</name>
    <dbReference type="NCBI Taxonomy" id="159087"/>
    <lineage>
        <taxon>Bacteria</taxon>
        <taxon>Pseudomonadati</taxon>
        <taxon>Pseudomonadota</taxon>
        <taxon>Betaproteobacteria</taxon>
        <taxon>Rhodocyclales</taxon>
        <taxon>Azonexaceae</taxon>
        <taxon>Dechloromonas</taxon>
    </lineage>
</organism>
<dbReference type="GO" id="GO:0009424">
    <property type="term" value="C:bacterial-type flagellum hook"/>
    <property type="evidence" value="ECO:0007669"/>
    <property type="project" value="InterPro"/>
</dbReference>
<dbReference type="Pfam" id="PF21159">
    <property type="entry name" value="FlgK_2nd"/>
    <property type="match status" value="1"/>
</dbReference>
<proteinExistence type="inferred from homology"/>
<feature type="domain" description="Flagellar hook-associated protein 1 D3" evidence="10">
    <location>
        <begin position="458"/>
        <end position="573"/>
    </location>
</feature>
<evidence type="ECO:0000256" key="6">
    <source>
        <dbReference type="ARBA" id="ARBA00023143"/>
    </source>
</evidence>
<feature type="domain" description="Flagellar hook-associated protein 1 D2-like" evidence="9">
    <location>
        <begin position="369"/>
        <end position="432"/>
    </location>
</feature>
<gene>
    <name evidence="12" type="ordered locus">Daro_0758</name>
</gene>
<dbReference type="InterPro" id="IPR053927">
    <property type="entry name" value="FlgK_helical"/>
</dbReference>
<feature type="domain" description="Flagellar basal-body/hook protein C-terminal" evidence="8">
    <location>
        <begin position="644"/>
        <end position="681"/>
    </location>
</feature>
<evidence type="ECO:0000256" key="2">
    <source>
        <dbReference type="ARBA" id="ARBA00004613"/>
    </source>
</evidence>
<dbReference type="Pfam" id="PF00460">
    <property type="entry name" value="Flg_bb_rod"/>
    <property type="match status" value="1"/>
</dbReference>
<dbReference type="SUPFAM" id="SSF64518">
    <property type="entry name" value="Phase 1 flagellin"/>
    <property type="match status" value="2"/>
</dbReference>
<dbReference type="GO" id="GO:0005198">
    <property type="term" value="F:structural molecule activity"/>
    <property type="evidence" value="ECO:0007669"/>
    <property type="project" value="InterPro"/>
</dbReference>
<dbReference type="InterPro" id="IPR019776">
    <property type="entry name" value="Flagellar_basal_body_rod_CS"/>
</dbReference>
<sequence length="683" mass="70561">MSGLISIAVTGINAAQAGLLTTTNNISNLNTEGYTRQRVVQASNPTVMTGAGGFGQGAHVVTVERMYSEALNRQVLNAQAKVSSLDTYYGQVSLIDNMLADEKAGLTPAIQSFFDGIQAVATNPSSTSARQSMVSAADSMVSSFRSMYSRLDELESGVNSQITSVVKSINSYTGQIADLNQKIVSSSSLNGQPVNDLLDKRDQLVADLNKLVKVDTSKNDDGSYNVFVGTGQQLVVGSRATSMAAVGSAADKSRIVVGLVGETGDIQELPESLISGGELGGLLSFRREALDTAFNQLGLMAASVSKTFNAQNALGQDLLGNTASSSSFIKDFFTLSDPTAVANTKNASTSTAVVSVTLNGASYNGTNFYTKLNASDYQLSYDGTNYALKRLSDNTTWTGASPAAVSATADQGFSLTDNGGTYAAGDRFLIQPTRDQARLFSVDTSVAADPRLVAAATPVRASAGVANSGTAAVSNVSVGPNYVIPTPVASFSLGLTYSSTTTPPSLSGFPVGTTVTVQGATPSSFTIAATTDPVTYKSGAKITISAPVASGLPNGISLVLSGIPNGGDTFTIATNTSGVEDGSNIVRLGSLQTQNTMLGGNATYQDNYASFVNDIGNKTASAEVSSEAQTTMLTQATAAKESLSGVNRDEEAAKLVEYQQAYQAAAKVLEIAGKLFDTLISIA</sequence>
<dbReference type="PROSITE" id="PS00588">
    <property type="entry name" value="FLAGELLA_BB_ROD"/>
    <property type="match status" value="1"/>
</dbReference>
<dbReference type="Pfam" id="PF21158">
    <property type="entry name" value="flgK_1st_1"/>
    <property type="match status" value="1"/>
</dbReference>
<dbReference type="NCBIfam" id="TIGR02492">
    <property type="entry name" value="flgK_ends"/>
    <property type="match status" value="1"/>
</dbReference>
<evidence type="ECO:0000256" key="5">
    <source>
        <dbReference type="ARBA" id="ARBA00022525"/>
    </source>
</evidence>
<dbReference type="AlphaFoldDB" id="Q47I17"/>
<comment type="subcellular location">
    <subcellularLocation>
        <location evidence="1">Bacterial flagellum</location>
    </subcellularLocation>
    <subcellularLocation>
        <location evidence="2">Secreted</location>
    </subcellularLocation>
</comment>
<dbReference type="KEGG" id="dar:Daro_0758"/>
<dbReference type="InterPro" id="IPR049474">
    <property type="entry name" value="FlgK_D3"/>
</dbReference>
<dbReference type="PRINTS" id="PR01005">
    <property type="entry name" value="FLGHOOKAP1"/>
</dbReference>
<dbReference type="HOGENOM" id="CLU_012762_0_0_4"/>
<dbReference type="PANTHER" id="PTHR30033">
    <property type="entry name" value="FLAGELLAR HOOK-ASSOCIATED PROTEIN 1"/>
    <property type="match status" value="1"/>
</dbReference>
<evidence type="ECO:0000259" key="8">
    <source>
        <dbReference type="Pfam" id="PF06429"/>
    </source>
</evidence>
<reference evidence="12" key="1">
    <citation type="submission" date="2005-08" db="EMBL/GenBank/DDBJ databases">
        <title>Complete sequence of Dechloromonas aromatica RCB.</title>
        <authorList>
            <person name="Salinero K.K."/>
            <person name="Copeland A."/>
            <person name="Lucas S."/>
            <person name="Lapidus A."/>
            <person name="Barry K."/>
            <person name="Detter J.C."/>
            <person name="Glavina T."/>
            <person name="Hammon N."/>
            <person name="Israni S."/>
            <person name="Pitluck S."/>
            <person name="Di Bartolo G."/>
            <person name="Trong S."/>
            <person name="Schmutz J."/>
            <person name="Larimer F."/>
            <person name="Land M."/>
            <person name="Ivanova N."/>
            <person name="Richardson P."/>
        </authorList>
    </citation>
    <scope>NUCLEOTIDE SEQUENCE</scope>
    <source>
        <strain evidence="12">RCB</strain>
    </source>
</reference>
<dbReference type="InterPro" id="IPR010930">
    <property type="entry name" value="Flg_bb/hook_C_dom"/>
</dbReference>
<evidence type="ECO:0000259" key="7">
    <source>
        <dbReference type="Pfam" id="PF00460"/>
    </source>
</evidence>
<comment type="similarity">
    <text evidence="3">Belongs to the flagella basal body rod proteins family.</text>
</comment>
<dbReference type="InterPro" id="IPR049119">
    <property type="entry name" value="FlgK_D2-like"/>
</dbReference>
<keyword evidence="6" id="KW-0975">Bacterial flagellum</keyword>
<evidence type="ECO:0000256" key="1">
    <source>
        <dbReference type="ARBA" id="ARBA00004365"/>
    </source>
</evidence>
<evidence type="ECO:0000259" key="9">
    <source>
        <dbReference type="Pfam" id="PF21158"/>
    </source>
</evidence>
<dbReference type="Pfam" id="PF06429">
    <property type="entry name" value="Flg_bbr_C"/>
    <property type="match status" value="1"/>
</dbReference>
<dbReference type="GO" id="GO:0005576">
    <property type="term" value="C:extracellular region"/>
    <property type="evidence" value="ECO:0007669"/>
    <property type="project" value="UniProtKB-SubCell"/>
</dbReference>